<feature type="compositionally biased region" description="Basic and acidic residues" evidence="1">
    <location>
        <begin position="2028"/>
        <end position="2049"/>
    </location>
</feature>
<accession>A0AAN5CF56</accession>
<dbReference type="SMART" id="SM00355">
    <property type="entry name" value="ZnF_C2H2"/>
    <property type="match status" value="4"/>
</dbReference>
<feature type="compositionally biased region" description="Basic and acidic residues" evidence="1">
    <location>
        <begin position="1972"/>
        <end position="2017"/>
    </location>
</feature>
<feature type="region of interest" description="Disordered" evidence="1">
    <location>
        <begin position="893"/>
        <end position="942"/>
    </location>
</feature>
<organism evidence="3 4">
    <name type="scientific">Pristionchus mayeri</name>
    <dbReference type="NCBI Taxonomy" id="1317129"/>
    <lineage>
        <taxon>Eukaryota</taxon>
        <taxon>Metazoa</taxon>
        <taxon>Ecdysozoa</taxon>
        <taxon>Nematoda</taxon>
        <taxon>Chromadorea</taxon>
        <taxon>Rhabditida</taxon>
        <taxon>Rhabditina</taxon>
        <taxon>Diplogasteromorpha</taxon>
        <taxon>Diplogasteroidea</taxon>
        <taxon>Neodiplogasteridae</taxon>
        <taxon>Pristionchus</taxon>
    </lineage>
</organism>
<feature type="compositionally biased region" description="Basic residues" evidence="1">
    <location>
        <begin position="1406"/>
        <end position="1422"/>
    </location>
</feature>
<protein>
    <recommendedName>
        <fullName evidence="2">C2H2-type domain-containing protein</fullName>
    </recommendedName>
</protein>
<dbReference type="GO" id="GO:0044389">
    <property type="term" value="F:ubiquitin-like protein ligase binding"/>
    <property type="evidence" value="ECO:0007669"/>
    <property type="project" value="TreeGrafter"/>
</dbReference>
<dbReference type="EMBL" id="BTRK01000003">
    <property type="protein sequence ID" value="GMR41477.1"/>
    <property type="molecule type" value="Genomic_DNA"/>
</dbReference>
<feature type="compositionally biased region" description="Low complexity" evidence="1">
    <location>
        <begin position="1760"/>
        <end position="1775"/>
    </location>
</feature>
<feature type="compositionally biased region" description="Basic residues" evidence="1">
    <location>
        <begin position="1430"/>
        <end position="1443"/>
    </location>
</feature>
<feature type="compositionally biased region" description="Low complexity" evidence="1">
    <location>
        <begin position="1384"/>
        <end position="1401"/>
    </location>
</feature>
<feature type="region of interest" description="Disordered" evidence="1">
    <location>
        <begin position="2260"/>
        <end position="2302"/>
    </location>
</feature>
<feature type="compositionally biased region" description="Acidic residues" evidence="1">
    <location>
        <begin position="2120"/>
        <end position="2129"/>
    </location>
</feature>
<feature type="region of interest" description="Disordered" evidence="1">
    <location>
        <begin position="2223"/>
        <end position="2244"/>
    </location>
</feature>
<feature type="domain" description="C2H2-type" evidence="2">
    <location>
        <begin position="800"/>
        <end position="825"/>
    </location>
</feature>
<feature type="compositionally biased region" description="Low complexity" evidence="1">
    <location>
        <begin position="2140"/>
        <end position="2149"/>
    </location>
</feature>
<feature type="domain" description="C2H2-type" evidence="2">
    <location>
        <begin position="129"/>
        <end position="153"/>
    </location>
</feature>
<feature type="region of interest" description="Disordered" evidence="1">
    <location>
        <begin position="1"/>
        <end position="32"/>
    </location>
</feature>
<dbReference type="Proteomes" id="UP001328107">
    <property type="component" value="Unassembled WGS sequence"/>
</dbReference>
<dbReference type="PANTHER" id="PTHR48176:SF1">
    <property type="entry name" value="DDRGK DOMAIN-CONTAINING PROTEIN 1"/>
    <property type="match status" value="1"/>
</dbReference>
<dbReference type="PANTHER" id="PTHR48176">
    <property type="entry name" value="DDRGK DOMAIN-CONTAINING PROTEIN 1"/>
    <property type="match status" value="1"/>
</dbReference>
<feature type="region of interest" description="Disordered" evidence="1">
    <location>
        <begin position="1686"/>
        <end position="1784"/>
    </location>
</feature>
<keyword evidence="4" id="KW-1185">Reference proteome</keyword>
<gene>
    <name evidence="3" type="ORF">PMAYCL1PPCAC_11672</name>
</gene>
<feature type="compositionally biased region" description="Low complexity" evidence="1">
    <location>
        <begin position="1690"/>
        <end position="1709"/>
    </location>
</feature>
<dbReference type="InterPro" id="IPR050899">
    <property type="entry name" value="DDRGK_domain-containing"/>
</dbReference>
<feature type="domain" description="C2H2-type" evidence="2">
    <location>
        <begin position="50"/>
        <end position="74"/>
    </location>
</feature>
<feature type="region of interest" description="Disordered" evidence="1">
    <location>
        <begin position="1835"/>
        <end position="2164"/>
    </location>
</feature>
<feature type="non-terminal residue" evidence="3">
    <location>
        <position position="1"/>
    </location>
</feature>
<proteinExistence type="predicted"/>
<comment type="caution">
    <text evidence="3">The sequence shown here is derived from an EMBL/GenBank/DDBJ whole genome shotgun (WGS) entry which is preliminary data.</text>
</comment>
<feature type="compositionally biased region" description="Gly residues" evidence="1">
    <location>
        <begin position="2289"/>
        <end position="2302"/>
    </location>
</feature>
<evidence type="ECO:0000313" key="3">
    <source>
        <dbReference type="EMBL" id="GMR41477.1"/>
    </source>
</evidence>
<feature type="compositionally biased region" description="Low complexity" evidence="1">
    <location>
        <begin position="2263"/>
        <end position="2288"/>
    </location>
</feature>
<sequence>NFSKITSLRRDDRRVRTRPSQRAAMGAKKADKKVDPAVEELLSSDIWDKDQCNVCQEECPTREMKIAHAKTPKHSKKMVVFKFLTKEAPGLAVTRPSKLVERYKDKGHEGVGLDCIHEFVFSFAESGWWACSLCYETGFNYEQIDEHLNSGKHLHHFLEEFHPAKAKKMNKDWGQTERLEFLLDSKKQIYFEETKKGAELAAPEILDLSSWTLQMARKRLMVDDTEKEYTVHSVAEDSSNVMLQCQTCHVTLPCRKDCVEDAWTRHRTTERHKRLSTINCILRQYHFEREQEDDRMMTELSEETLRWKHVDDRVYGPVCGVKYLRKMGDKALCTLCGVMVENVDEHFASEIHLARFVCTQSPREGWQMMMASKDARREKLLTMLQSAARENEESRWTREECPGRLTWSTMESPSEELPRFPPHQEPFGFNSACIVCEGCWLALPTPSNSDPNAIWNEHVFSNEHLDLCARRYTIDYDALLEYCVPVASSVQLLPRESHGKWVTESVGDEVAWKYQTQTDVGLEYVVEDVDLGMAVCVLCARSYALGDNCMMGRHVRSVQHLQQYMHVTSRTMLSMVLDTKIEATADEIMIEFLQRNMVSSTDEIRVFNKKKTKEMESWPRIKLRTMQINATTSDIRPIFDCIMSMVDRVANDKGEERAVCAREALLASQVKEITITRMVLLKTGLILFKCGTCEMSFTASPLELEKDVWERHIGSEEHFRRALEFANNKFSPLYITPLSSTYTVKPFVQKDLTKKVTWRWNGKSHDLVLSVVGLEELVEKKSEDSMLLPDANIENFTAHFFCRVCAVVVGRRAQVLENHVRSSEHVLNYVNKHYPQTILELERLDNNDGGKEKRKILANLLKDIKAPAEYCIPVYDPIGESDRRQKEAEIKLKQRENMRKNEEMRQKAMEERKKKDEERRKAKEEETKREKEREEERKKREAAVLEKAAAMSAERERLRKLALEKAALAEIARKKEEMALAQSQLTRDPAIAALLSQRAQISSQLDALRAAKASAAPPEPRLIIPGPNQLAGSSALNPAILPTVHISGVPPTGTSSALPMTSHPPPLMSLGTSHTQLMGALQQPMQQQPPMAFPPPGAGMYSMPPPMGAMGMGFNMPPPSLLGGAAPMSVPPPSMGVPPPSILSQPPPLLPDLVGPKPVLSSFVPKVDAMPVYPSMGVARAAGSLARRGDFERLSLAGAQPDFYVTNPAIITNRQALVDYMWKQGNEETPESERPARFSRLCAATPACLGMEYIYEVVCVDSVDLTTMYCSMCGFWSTPMDTVKHMLAPSHRLLYLFRNYKFYHTAVESEVDQRAKEILLEQFAMQIRSRDNPPPFVTHRLKCYLNTATIQRLWPQYVNVLDQTWRSNPICRTPSPPARRGRSRSYSSDSRSRSYSRSRSPSPKDRYRRSRSRDRHHKRRSSRSRDRSRSRSPRRGSRRKSSSRSRSGSPIKKTWPEAMNGSMMGGGGMMGGAMNASLPPPSLMGGFQQNMNVPPPAGVQTPKQTHVITLDDEDMQISTTPSPKEKKKDERRERGRDKEVKSSTPRKDRSRSRERSSRREKERKEKEREKDKKKEKKEEEVDPVREAQAKKAMERIREVERQKKEQKEKEREKKAEGIDERLRRDRRERSRERRRSPSPSRKRKRSESRERRSSHRSSNGGDGGEVDWESKAAAFLAKIGDLQGASKLIQGPGSSQQAASSSPYASAPPVYNGAPTGRPGSGMAGYEPLTASPSDFGAVAAGKRKKEEASPAYEPLFDESSSAARPSRGAAPSPSVEDPEMTKRKLLGVLVTMQRETESGKELSEKDVDRIYQEVGLAKREKNEELLAQLIEMVAGDKAPTKKPSINLQEYGIGPASASPAQHHGSPYYGGASSSRGAPHPSPGYGSEGRDYYGSMPHRPDPRSPPSHSGLDAGDFELLKNLRNTLKLMQTMAPPTSGPRSLPMPPGYGRPEYDRRESYPPPSSAYPPYRSPADEDPRIRRPVYDDPRYLDPRADPRMRERYPPDARYRGYYDDPYERGPPPTGYGAYDRDPRALRPGMDPRDARDPHAAARPPMGGLDPRLYEPPVRREDRLPPLTREEYEARLRGEAPPTQPAPSAHPPAAAARAPAAAPAKKADDVVTIDDDDDWGSIEQILENSKAAKAAAAPAATGGNREPLQTAAKNAVAPSTAAAAAAPETEMSAAKAKYMERQAAVRQHWGVKNKAAPAPQPHLTGQPTIEAVGFPSAPRQPQHLPPSLLSTNLLGGVSTGGQWDAAYTAPQRVQQQLPQQHQQQHQQQPQQGHYSQYGQNPGGYNGSYGGGYY</sequence>
<dbReference type="InterPro" id="IPR013087">
    <property type="entry name" value="Znf_C2H2_type"/>
</dbReference>
<feature type="compositionally biased region" description="Basic residues" evidence="1">
    <location>
        <begin position="1632"/>
        <end position="1646"/>
    </location>
</feature>
<feature type="region of interest" description="Disordered" evidence="1">
    <location>
        <begin position="1368"/>
        <end position="1666"/>
    </location>
</feature>
<name>A0AAN5CF56_9BILA</name>
<evidence type="ECO:0000259" key="2">
    <source>
        <dbReference type="SMART" id="SM00355"/>
    </source>
</evidence>
<evidence type="ECO:0000256" key="1">
    <source>
        <dbReference type="SAM" id="MobiDB-lite"/>
    </source>
</evidence>
<feature type="compositionally biased region" description="Basic and acidic residues" evidence="1">
    <location>
        <begin position="1523"/>
        <end position="1631"/>
    </location>
</feature>
<feature type="compositionally biased region" description="Low complexity" evidence="1">
    <location>
        <begin position="2100"/>
        <end position="2113"/>
    </location>
</feature>
<feature type="compositionally biased region" description="Basic and acidic residues" evidence="1">
    <location>
        <begin position="2066"/>
        <end position="2087"/>
    </location>
</feature>
<reference evidence="4" key="1">
    <citation type="submission" date="2022-10" db="EMBL/GenBank/DDBJ databases">
        <title>Genome assembly of Pristionchus species.</title>
        <authorList>
            <person name="Yoshida K."/>
            <person name="Sommer R.J."/>
        </authorList>
    </citation>
    <scope>NUCLEOTIDE SEQUENCE [LARGE SCALE GENOMIC DNA]</scope>
    <source>
        <strain evidence="4">RS5460</strain>
    </source>
</reference>
<feature type="domain" description="C2H2-type" evidence="2">
    <location>
        <begin position="1268"/>
        <end position="1291"/>
    </location>
</feature>
<evidence type="ECO:0000313" key="4">
    <source>
        <dbReference type="Proteomes" id="UP001328107"/>
    </source>
</evidence>